<dbReference type="InterPro" id="IPR001638">
    <property type="entry name" value="Solute-binding_3/MltF_N"/>
</dbReference>
<keyword evidence="5" id="KW-1185">Reference proteome</keyword>
<evidence type="ECO:0000313" key="5">
    <source>
        <dbReference type="Proteomes" id="UP001161389"/>
    </source>
</evidence>
<dbReference type="Gene3D" id="3.40.190.10">
    <property type="entry name" value="Periplasmic binding protein-like II"/>
    <property type="match status" value="2"/>
</dbReference>
<dbReference type="PROSITE" id="PS51257">
    <property type="entry name" value="PROKAR_LIPOPROTEIN"/>
    <property type="match status" value="1"/>
</dbReference>
<dbReference type="SUPFAM" id="SSF53850">
    <property type="entry name" value="Periplasmic binding protein-like II"/>
    <property type="match status" value="1"/>
</dbReference>
<comment type="similarity">
    <text evidence="1">Belongs to the bacterial solute-binding protein 3 family.</text>
</comment>
<reference evidence="4" key="2">
    <citation type="submission" date="2023-01" db="EMBL/GenBank/DDBJ databases">
        <title>Draft genome sequence of Litoribrevibacter albus strain NBRC 110071.</title>
        <authorList>
            <person name="Sun Q."/>
            <person name="Mori K."/>
        </authorList>
    </citation>
    <scope>NUCLEOTIDE SEQUENCE</scope>
    <source>
        <strain evidence="4">NBRC 110071</strain>
    </source>
</reference>
<name>A0AA37SBH5_9GAMM</name>
<dbReference type="Pfam" id="PF00497">
    <property type="entry name" value="SBP_bac_3"/>
    <property type="match status" value="1"/>
</dbReference>
<gene>
    <name evidence="4" type="ORF">GCM10007876_34190</name>
</gene>
<proteinExistence type="inferred from homology"/>
<dbReference type="PANTHER" id="PTHR35936">
    <property type="entry name" value="MEMBRANE-BOUND LYTIC MUREIN TRANSGLYCOSYLASE F"/>
    <property type="match status" value="1"/>
</dbReference>
<dbReference type="EMBL" id="BSNM01000016">
    <property type="protein sequence ID" value="GLQ32940.1"/>
    <property type="molecule type" value="Genomic_DNA"/>
</dbReference>
<keyword evidence="2" id="KW-0732">Signal</keyword>
<organism evidence="4 5">
    <name type="scientific">Litoribrevibacter albus</name>
    <dbReference type="NCBI Taxonomy" id="1473156"/>
    <lineage>
        <taxon>Bacteria</taxon>
        <taxon>Pseudomonadati</taxon>
        <taxon>Pseudomonadota</taxon>
        <taxon>Gammaproteobacteria</taxon>
        <taxon>Oceanospirillales</taxon>
        <taxon>Oceanospirillaceae</taxon>
        <taxon>Litoribrevibacter</taxon>
    </lineage>
</organism>
<evidence type="ECO:0000313" key="4">
    <source>
        <dbReference type="EMBL" id="GLQ32940.1"/>
    </source>
</evidence>
<protein>
    <submittedName>
        <fullName evidence="4">Glutamine transporter substrate-binding protein</fullName>
    </submittedName>
</protein>
<comment type="caution">
    <text evidence="4">The sequence shown here is derived from an EMBL/GenBank/DDBJ whole genome shotgun (WGS) entry which is preliminary data.</text>
</comment>
<evidence type="ECO:0000259" key="3">
    <source>
        <dbReference type="SMART" id="SM00062"/>
    </source>
</evidence>
<evidence type="ECO:0000256" key="1">
    <source>
        <dbReference type="ARBA" id="ARBA00010333"/>
    </source>
</evidence>
<feature type="domain" description="Solute-binding protein family 3/N-terminal" evidence="3">
    <location>
        <begin position="31"/>
        <end position="257"/>
    </location>
</feature>
<dbReference type="Proteomes" id="UP001161389">
    <property type="component" value="Unassembled WGS sequence"/>
</dbReference>
<dbReference type="SMART" id="SM00062">
    <property type="entry name" value="PBPb"/>
    <property type="match status" value="1"/>
</dbReference>
<reference evidence="4" key="1">
    <citation type="journal article" date="2014" name="Int. J. Syst. Evol. Microbiol.">
        <title>Complete genome sequence of Corynebacterium casei LMG S-19264T (=DSM 44701T), isolated from a smear-ripened cheese.</title>
        <authorList>
            <consortium name="US DOE Joint Genome Institute (JGI-PGF)"/>
            <person name="Walter F."/>
            <person name="Albersmeier A."/>
            <person name="Kalinowski J."/>
            <person name="Ruckert C."/>
        </authorList>
    </citation>
    <scope>NUCLEOTIDE SEQUENCE</scope>
    <source>
        <strain evidence="4">NBRC 110071</strain>
    </source>
</reference>
<sequence>MDLKAHQEIVLQLLLAILILACSRAGFAEPFLIVGTPEEPFKMETSESIQGIDVDVISEVMAQLGVEYDIQLIASGARIIREAQQGRIDMVLSFSFKEPRTDYLVYPEQSYKDVSWNFFYHEDNFGRFHYDQLSDLKGLKVGAVNAWAYTPEFWHAPFKIEEVSKHTLLLDMLLHKRIDLAPMNLVETRYRLKQRGLSNTLLYLPTPLISRPYFNAFVKFSKHPMMKRVQAGYDQIIRQMREDGRINEIYSAYLGEVPTRE</sequence>
<dbReference type="AlphaFoldDB" id="A0AA37SBH5"/>
<dbReference type="PANTHER" id="PTHR35936:SF25">
    <property type="entry name" value="ABC TRANSPORTER SUBSTRATE-BINDING PROTEIN"/>
    <property type="match status" value="1"/>
</dbReference>
<accession>A0AA37SBH5</accession>
<evidence type="ECO:0000256" key="2">
    <source>
        <dbReference type="ARBA" id="ARBA00022729"/>
    </source>
</evidence>